<accession>A0ABT9SWD2</accession>
<dbReference type="Proteomes" id="UP001237737">
    <property type="component" value="Unassembled WGS sequence"/>
</dbReference>
<feature type="transmembrane region" description="Helical" evidence="1">
    <location>
        <begin position="91"/>
        <end position="113"/>
    </location>
</feature>
<organism evidence="2 3">
    <name type="scientific">Luteibacter jiangsuensis</name>
    <dbReference type="NCBI Taxonomy" id="637577"/>
    <lineage>
        <taxon>Bacteria</taxon>
        <taxon>Pseudomonadati</taxon>
        <taxon>Pseudomonadota</taxon>
        <taxon>Gammaproteobacteria</taxon>
        <taxon>Lysobacterales</taxon>
        <taxon>Rhodanobacteraceae</taxon>
        <taxon>Luteibacter</taxon>
    </lineage>
</organism>
<dbReference type="RefSeq" id="WP_306847516.1">
    <property type="nucleotide sequence ID" value="NZ_JAUSSK010000001.1"/>
</dbReference>
<evidence type="ECO:0000313" key="2">
    <source>
        <dbReference type="EMBL" id="MDQ0008676.1"/>
    </source>
</evidence>
<proteinExistence type="predicted"/>
<reference evidence="2 3" key="1">
    <citation type="submission" date="2023-07" db="EMBL/GenBank/DDBJ databases">
        <title>Sorghum-associated microbial communities from plants grown in Nebraska, USA.</title>
        <authorList>
            <person name="Schachtman D."/>
        </authorList>
    </citation>
    <scope>NUCLEOTIDE SEQUENCE [LARGE SCALE GENOMIC DNA]</scope>
    <source>
        <strain evidence="2 3">CC60</strain>
    </source>
</reference>
<keyword evidence="1" id="KW-0812">Transmembrane</keyword>
<keyword evidence="1" id="KW-0472">Membrane</keyword>
<feature type="transmembrane region" description="Helical" evidence="1">
    <location>
        <begin position="119"/>
        <end position="148"/>
    </location>
</feature>
<feature type="transmembrane region" description="Helical" evidence="1">
    <location>
        <begin position="160"/>
        <end position="180"/>
    </location>
</feature>
<keyword evidence="3" id="KW-1185">Reference proteome</keyword>
<dbReference type="EMBL" id="JAUSSK010000001">
    <property type="protein sequence ID" value="MDQ0008676.1"/>
    <property type="molecule type" value="Genomic_DNA"/>
</dbReference>
<name>A0ABT9SWD2_9GAMM</name>
<feature type="transmembrane region" description="Helical" evidence="1">
    <location>
        <begin position="52"/>
        <end position="70"/>
    </location>
</feature>
<sequence length="420" mass="45342">MPRHELADAGTPFAERIRIGWRYPMRGAAPLTIGAITLFEAIAFLPVTGLKLLVIGIGWMALYTYAFECLRHTADGYADPPEMAIHTTDGTSIALILIQLTGNAIAVLAPIFFGVPGLLVSLVFAFVLPVITMSLTFDGVGAALNPAIWVQAVGRLGGSYLLLFAIMLASSLLQAAAQYAMKDHGPTFFGTLGYYLVANYLTVYNFHLMGALIHHKHEVLGYQPESMAIAAVTEPDDDGALLSHVNLIARDDVPGATDILTERLREGVAPPGLHLRYRELLRMQGRLPELLVHGQIWIAALVAGGESRRALGVVQDCFDVDPSFLPDDTVTCGPLADTAAHGGMSRLALHLAEGYVRRWPRDMGAPHYGLLAVRMHDRLGQPAEAAALARQLLADYPDHPLARDIEALLATPAPTRKVSP</sequence>
<evidence type="ECO:0000313" key="3">
    <source>
        <dbReference type="Proteomes" id="UP001237737"/>
    </source>
</evidence>
<evidence type="ECO:0008006" key="4">
    <source>
        <dbReference type="Google" id="ProtNLM"/>
    </source>
</evidence>
<evidence type="ECO:0000256" key="1">
    <source>
        <dbReference type="SAM" id="Phobius"/>
    </source>
</evidence>
<protein>
    <recommendedName>
        <fullName evidence="4">Tetratricopeptide repeat protein</fullName>
    </recommendedName>
</protein>
<keyword evidence="1" id="KW-1133">Transmembrane helix</keyword>
<comment type="caution">
    <text evidence="2">The sequence shown here is derived from an EMBL/GenBank/DDBJ whole genome shotgun (WGS) entry which is preliminary data.</text>
</comment>
<gene>
    <name evidence="2" type="ORF">J2T07_000835</name>
</gene>
<feature type="transmembrane region" description="Helical" evidence="1">
    <location>
        <begin position="192"/>
        <end position="213"/>
    </location>
</feature>